<dbReference type="GO" id="GO:0005886">
    <property type="term" value="C:plasma membrane"/>
    <property type="evidence" value="ECO:0007669"/>
    <property type="project" value="UniProtKB-SubCell"/>
</dbReference>
<feature type="transmembrane region" description="Helical" evidence="7">
    <location>
        <begin position="73"/>
        <end position="92"/>
    </location>
</feature>
<evidence type="ECO:0000256" key="5">
    <source>
        <dbReference type="ARBA" id="ARBA00022989"/>
    </source>
</evidence>
<dbReference type="OrthoDB" id="187395at2"/>
<dbReference type="PANTHER" id="PTHR43744:SF12">
    <property type="entry name" value="ABC TRANSPORTER PERMEASE PROTEIN MG189-RELATED"/>
    <property type="match status" value="1"/>
</dbReference>
<feature type="transmembrane region" description="Helical" evidence="7">
    <location>
        <begin position="136"/>
        <end position="157"/>
    </location>
</feature>
<organism evidence="9 10">
    <name type="scientific">Paenibacillus terrae</name>
    <dbReference type="NCBI Taxonomy" id="159743"/>
    <lineage>
        <taxon>Bacteria</taxon>
        <taxon>Bacillati</taxon>
        <taxon>Bacillota</taxon>
        <taxon>Bacilli</taxon>
        <taxon>Bacillales</taxon>
        <taxon>Paenibacillaceae</taxon>
        <taxon>Paenibacillus</taxon>
    </lineage>
</organism>
<dbReference type="Gene3D" id="1.10.3720.10">
    <property type="entry name" value="MetI-like"/>
    <property type="match status" value="1"/>
</dbReference>
<dbReference type="Proteomes" id="UP000032534">
    <property type="component" value="Unassembled WGS sequence"/>
</dbReference>
<dbReference type="AlphaFoldDB" id="A0A0D7X3W0"/>
<comment type="caution">
    <text evidence="9">The sequence shown here is derived from an EMBL/GenBank/DDBJ whole genome shotgun (WGS) entry which is preliminary data.</text>
</comment>
<evidence type="ECO:0000256" key="7">
    <source>
        <dbReference type="RuleBase" id="RU363032"/>
    </source>
</evidence>
<dbReference type="CDD" id="cd06261">
    <property type="entry name" value="TM_PBP2"/>
    <property type="match status" value="1"/>
</dbReference>
<feature type="transmembrane region" description="Helical" evidence="7">
    <location>
        <begin position="236"/>
        <end position="257"/>
    </location>
</feature>
<dbReference type="Pfam" id="PF00528">
    <property type="entry name" value="BPD_transp_1"/>
    <property type="match status" value="1"/>
</dbReference>
<keyword evidence="5 7" id="KW-1133">Transmembrane helix</keyword>
<dbReference type="PROSITE" id="PS50928">
    <property type="entry name" value="ABC_TM1"/>
    <property type="match status" value="1"/>
</dbReference>
<comment type="subcellular location">
    <subcellularLocation>
        <location evidence="1 7">Cell membrane</location>
        <topology evidence="1 7">Multi-pass membrane protein</topology>
    </subcellularLocation>
</comment>
<feature type="transmembrane region" description="Helical" evidence="7">
    <location>
        <begin position="178"/>
        <end position="203"/>
    </location>
</feature>
<evidence type="ECO:0000256" key="2">
    <source>
        <dbReference type="ARBA" id="ARBA00022448"/>
    </source>
</evidence>
<evidence type="ECO:0000256" key="1">
    <source>
        <dbReference type="ARBA" id="ARBA00004651"/>
    </source>
</evidence>
<evidence type="ECO:0000313" key="9">
    <source>
        <dbReference type="EMBL" id="KJD46115.1"/>
    </source>
</evidence>
<keyword evidence="2 7" id="KW-0813">Transport</keyword>
<evidence type="ECO:0000259" key="8">
    <source>
        <dbReference type="PROSITE" id="PS50928"/>
    </source>
</evidence>
<sequence>MSSTKGTKLLSYIIVLLMLSLYLFPLFYLFNVSMKTQSEYLIDPVAIAKSLRLENFMDAWEKGNFSQYMWNSILYTGVSTLLTLVISVFAAFPLARGYVKFSTFFYVFFLISMYLPNPLIPQFALINSLGLYNTQLGFIMLKTTGTGIAFLMFVGYIKSVSRELDEAAAMDGCGYSRYLFTILVPLMKPVLATGIILTAIGAWNDIIGPTIYLSDPAYQPVTKGLFSFYGQYMNNWPLLACGILIVTLPLVILYIFLQRFIVGGAMAGAVKS</sequence>
<proteinExistence type="inferred from homology"/>
<accession>A0A0D7X3W0</accession>
<feature type="transmembrane region" description="Helical" evidence="7">
    <location>
        <begin position="9"/>
        <end position="30"/>
    </location>
</feature>
<comment type="similarity">
    <text evidence="7">Belongs to the binding-protein-dependent transport system permease family.</text>
</comment>
<dbReference type="SUPFAM" id="SSF161098">
    <property type="entry name" value="MetI-like"/>
    <property type="match status" value="1"/>
</dbReference>
<keyword evidence="10" id="KW-1185">Reference proteome</keyword>
<dbReference type="InterPro" id="IPR000515">
    <property type="entry name" value="MetI-like"/>
</dbReference>
<dbReference type="PANTHER" id="PTHR43744">
    <property type="entry name" value="ABC TRANSPORTER PERMEASE PROTEIN MG189-RELATED-RELATED"/>
    <property type="match status" value="1"/>
</dbReference>
<feature type="transmembrane region" description="Helical" evidence="7">
    <location>
        <begin position="104"/>
        <end position="124"/>
    </location>
</feature>
<evidence type="ECO:0000313" key="10">
    <source>
        <dbReference type="Proteomes" id="UP000032534"/>
    </source>
</evidence>
<reference evidence="9 10" key="1">
    <citation type="submission" date="2014-11" db="EMBL/GenBank/DDBJ databases">
        <title>Draft Genome Sequences of Paenibacillus polymyxa NRRL B-30509 and Paenibacillus terrae NRRL B-30644, Strains from a Poultry Environment that Produce Tridecaptin A and Paenicidins.</title>
        <authorList>
            <person name="van Belkum M.J."/>
            <person name="Lohans C.T."/>
            <person name="Vederas J.C."/>
        </authorList>
    </citation>
    <scope>NUCLEOTIDE SEQUENCE [LARGE SCALE GENOMIC DNA]</scope>
    <source>
        <strain evidence="9 10">NRRL B-30644</strain>
    </source>
</reference>
<evidence type="ECO:0000256" key="3">
    <source>
        <dbReference type="ARBA" id="ARBA00022475"/>
    </source>
</evidence>
<dbReference type="PATRIC" id="fig|159743.3.peg.1769"/>
<keyword evidence="3" id="KW-1003">Cell membrane</keyword>
<keyword evidence="6 7" id="KW-0472">Membrane</keyword>
<name>A0A0D7X3W0_9BACL</name>
<protein>
    <submittedName>
        <fullName evidence="9">Sugar ABC transporter permease</fullName>
    </submittedName>
</protein>
<keyword evidence="4 7" id="KW-0812">Transmembrane</keyword>
<evidence type="ECO:0000256" key="4">
    <source>
        <dbReference type="ARBA" id="ARBA00022692"/>
    </source>
</evidence>
<dbReference type="EMBL" id="JTHP01000011">
    <property type="protein sequence ID" value="KJD46115.1"/>
    <property type="molecule type" value="Genomic_DNA"/>
</dbReference>
<feature type="domain" description="ABC transmembrane type-1" evidence="8">
    <location>
        <begin position="69"/>
        <end position="257"/>
    </location>
</feature>
<dbReference type="InterPro" id="IPR035906">
    <property type="entry name" value="MetI-like_sf"/>
</dbReference>
<dbReference type="GO" id="GO:0055085">
    <property type="term" value="P:transmembrane transport"/>
    <property type="evidence" value="ECO:0007669"/>
    <property type="project" value="InterPro"/>
</dbReference>
<evidence type="ECO:0000256" key="6">
    <source>
        <dbReference type="ARBA" id="ARBA00023136"/>
    </source>
</evidence>
<gene>
    <name evidence="9" type="ORF">QD47_08050</name>
</gene>
<dbReference type="RefSeq" id="WP_044645648.1">
    <property type="nucleotide sequence ID" value="NZ_JTHP01000011.1"/>
</dbReference>